<evidence type="ECO:0000256" key="1">
    <source>
        <dbReference type="SAM" id="SignalP"/>
    </source>
</evidence>
<dbReference type="EMBL" id="CP019239">
    <property type="protein sequence ID" value="APW43721.1"/>
    <property type="molecule type" value="Genomic_DNA"/>
</dbReference>
<organism evidence="3 4">
    <name type="scientific">Rhodoferax saidenbachensis</name>
    <dbReference type="NCBI Taxonomy" id="1484693"/>
    <lineage>
        <taxon>Bacteria</taxon>
        <taxon>Pseudomonadati</taxon>
        <taxon>Pseudomonadota</taxon>
        <taxon>Betaproteobacteria</taxon>
        <taxon>Burkholderiales</taxon>
        <taxon>Comamonadaceae</taxon>
        <taxon>Rhodoferax</taxon>
    </lineage>
</organism>
<reference evidence="3 4" key="1">
    <citation type="submission" date="2017-01" db="EMBL/GenBank/DDBJ databases">
        <authorList>
            <person name="Mah S.A."/>
            <person name="Swanson W.J."/>
            <person name="Moy G.W."/>
            <person name="Vacquier V.D."/>
        </authorList>
    </citation>
    <scope>NUCLEOTIDE SEQUENCE [LARGE SCALE GENOMIC DNA]</scope>
    <source>
        <strain evidence="3 4">DSM 22694</strain>
    </source>
</reference>
<sequence length="155" mass="16253">MKHFLKIAMPLALAMVLAACAVPAPQPESTASTPKASAAPVLTAQVLAGSVWSAGFIDGVGAARGNWPQLRWVGTDRVAGSGGCNNFVGSAVLEQDSLRFGSLAATGKLCMTEPGGQEDKFFMALELTRKARLEGTQLWLLDASGKPLVKLERLN</sequence>
<evidence type="ECO:0000313" key="4">
    <source>
        <dbReference type="Proteomes" id="UP000186110"/>
    </source>
</evidence>
<protein>
    <submittedName>
        <fullName evidence="3">META domain-containing protein</fullName>
    </submittedName>
</protein>
<proteinExistence type="predicted"/>
<dbReference type="Pfam" id="PF03724">
    <property type="entry name" value="META"/>
    <property type="match status" value="1"/>
</dbReference>
<evidence type="ECO:0000259" key="2">
    <source>
        <dbReference type="Pfam" id="PF03724"/>
    </source>
</evidence>
<feature type="signal peptide" evidence="1">
    <location>
        <begin position="1"/>
        <end position="21"/>
    </location>
</feature>
<feature type="chain" id="PRO_5010198923" evidence="1">
    <location>
        <begin position="22"/>
        <end position="155"/>
    </location>
</feature>
<dbReference type="InterPro" id="IPR038670">
    <property type="entry name" value="HslJ-like_sf"/>
</dbReference>
<dbReference type="KEGG" id="rsb:RS694_15045"/>
<feature type="domain" description="DUF306" evidence="2">
    <location>
        <begin position="45"/>
        <end position="151"/>
    </location>
</feature>
<accession>A0A1P8KCI3</accession>
<dbReference type="Proteomes" id="UP000186110">
    <property type="component" value="Chromosome"/>
</dbReference>
<dbReference type="STRING" id="1484693.RS694_15045"/>
<dbReference type="RefSeq" id="WP_051391823.1">
    <property type="nucleotide sequence ID" value="NZ_CP019239.1"/>
</dbReference>
<evidence type="ECO:0000313" key="3">
    <source>
        <dbReference type="EMBL" id="APW43721.1"/>
    </source>
</evidence>
<dbReference type="InterPro" id="IPR053147">
    <property type="entry name" value="Hsp_HslJ-like"/>
</dbReference>
<dbReference type="Gene3D" id="2.40.128.270">
    <property type="match status" value="1"/>
</dbReference>
<dbReference type="AlphaFoldDB" id="A0A1P8KCI3"/>
<dbReference type="eggNOG" id="COG3187">
    <property type="taxonomic scope" value="Bacteria"/>
</dbReference>
<gene>
    <name evidence="3" type="ORF">RS694_15045</name>
</gene>
<dbReference type="PANTHER" id="PTHR35535:SF1">
    <property type="entry name" value="HEAT SHOCK PROTEIN HSLJ"/>
    <property type="match status" value="1"/>
</dbReference>
<dbReference type="PANTHER" id="PTHR35535">
    <property type="entry name" value="HEAT SHOCK PROTEIN HSLJ"/>
    <property type="match status" value="1"/>
</dbReference>
<dbReference type="PROSITE" id="PS51257">
    <property type="entry name" value="PROKAR_LIPOPROTEIN"/>
    <property type="match status" value="1"/>
</dbReference>
<keyword evidence="4" id="KW-1185">Reference proteome</keyword>
<name>A0A1P8KCI3_9BURK</name>
<keyword evidence="1" id="KW-0732">Signal</keyword>
<dbReference type="InterPro" id="IPR005184">
    <property type="entry name" value="DUF306_Meta_HslJ"/>
</dbReference>